<sequence>MSRQMCAPHVLLLYSACRAISERFNLCYVQTRTCGVAVKQTWRWGRGSEPVSWREVGWGWFGRGWGTSFPCRRKWEEEMLCRNQLDRSRRLPPRFPTPH</sequence>
<name>A0ACD0NND5_9BASI</name>
<evidence type="ECO:0000313" key="1">
    <source>
        <dbReference type="EMBL" id="PWN47314.1"/>
    </source>
</evidence>
<accession>A0ACD0NND5</accession>
<proteinExistence type="predicted"/>
<keyword evidence="2" id="KW-1185">Reference proteome</keyword>
<protein>
    <submittedName>
        <fullName evidence="1">Uncharacterized protein</fullName>
    </submittedName>
</protein>
<evidence type="ECO:0000313" key="2">
    <source>
        <dbReference type="Proteomes" id="UP000245626"/>
    </source>
</evidence>
<organism evidence="1 2">
    <name type="scientific">Violaceomyces palustris</name>
    <dbReference type="NCBI Taxonomy" id="1673888"/>
    <lineage>
        <taxon>Eukaryota</taxon>
        <taxon>Fungi</taxon>
        <taxon>Dikarya</taxon>
        <taxon>Basidiomycota</taxon>
        <taxon>Ustilaginomycotina</taxon>
        <taxon>Ustilaginomycetes</taxon>
        <taxon>Violaceomycetales</taxon>
        <taxon>Violaceomycetaceae</taxon>
        <taxon>Violaceomyces</taxon>
    </lineage>
</organism>
<reference evidence="1 2" key="1">
    <citation type="journal article" date="2018" name="Mol. Biol. Evol.">
        <title>Broad Genomic Sampling Reveals a Smut Pathogenic Ancestry of the Fungal Clade Ustilaginomycotina.</title>
        <authorList>
            <person name="Kijpornyongpan T."/>
            <person name="Mondo S.J."/>
            <person name="Barry K."/>
            <person name="Sandor L."/>
            <person name="Lee J."/>
            <person name="Lipzen A."/>
            <person name="Pangilinan J."/>
            <person name="LaButti K."/>
            <person name="Hainaut M."/>
            <person name="Henrissat B."/>
            <person name="Grigoriev I.V."/>
            <person name="Spatafora J.W."/>
            <person name="Aime M.C."/>
        </authorList>
    </citation>
    <scope>NUCLEOTIDE SEQUENCE [LARGE SCALE GENOMIC DNA]</scope>
    <source>
        <strain evidence="1 2">SA 807</strain>
    </source>
</reference>
<dbReference type="Proteomes" id="UP000245626">
    <property type="component" value="Unassembled WGS sequence"/>
</dbReference>
<dbReference type="EMBL" id="KZ820467">
    <property type="protein sequence ID" value="PWN47314.1"/>
    <property type="molecule type" value="Genomic_DNA"/>
</dbReference>
<gene>
    <name evidence="1" type="ORF">IE53DRAFT_255954</name>
</gene>